<keyword evidence="4 8" id="KW-0689">Ribosomal protein</keyword>
<dbReference type="FunFam" id="3.30.420.100:FF:000002">
    <property type="entry name" value="60S ribosomal protein L5"/>
    <property type="match status" value="1"/>
</dbReference>
<evidence type="ECO:0000259" key="6">
    <source>
        <dbReference type="Pfam" id="PF14204"/>
    </source>
</evidence>
<evidence type="ECO:0000256" key="5">
    <source>
        <dbReference type="ARBA" id="ARBA00023274"/>
    </source>
</evidence>
<dbReference type="EMBL" id="LXWW01000336">
    <property type="protein sequence ID" value="OAO13738.1"/>
    <property type="molecule type" value="Genomic_DNA"/>
</dbReference>
<dbReference type="SUPFAM" id="SSF53137">
    <property type="entry name" value="Translational machinery components"/>
    <property type="match status" value="1"/>
</dbReference>
<dbReference type="EMBL" id="LXWW01000404">
    <property type="protein sequence ID" value="OAO13417.1"/>
    <property type="molecule type" value="Genomic_DNA"/>
</dbReference>
<dbReference type="GO" id="GO:0000027">
    <property type="term" value="P:ribosomal large subunit assembly"/>
    <property type="evidence" value="ECO:0007669"/>
    <property type="project" value="TreeGrafter"/>
</dbReference>
<name>A0A196S9P1_BLAHN</name>
<dbReference type="InterPro" id="IPR005485">
    <property type="entry name" value="Rbsml_uL18_euk_arch"/>
</dbReference>
<dbReference type="PANTHER" id="PTHR23410:SF12">
    <property type="entry name" value="LARGE RIBOSOMAL SUBUNIT PROTEIN UL18"/>
    <property type="match status" value="1"/>
</dbReference>
<organism evidence="8 9">
    <name type="scientific">Blastocystis sp. subtype 1 (strain ATCC 50177 / NandII)</name>
    <dbReference type="NCBI Taxonomy" id="478820"/>
    <lineage>
        <taxon>Eukaryota</taxon>
        <taxon>Sar</taxon>
        <taxon>Stramenopiles</taxon>
        <taxon>Bigyra</taxon>
        <taxon>Opalozoa</taxon>
        <taxon>Opalinata</taxon>
        <taxon>Blastocystidae</taxon>
        <taxon>Blastocystis</taxon>
    </lineage>
</organism>
<evidence type="ECO:0000256" key="2">
    <source>
        <dbReference type="ARBA" id="ARBA00007116"/>
    </source>
</evidence>
<dbReference type="InterPro" id="IPR057268">
    <property type="entry name" value="Ribosomal_L18"/>
</dbReference>
<keyword evidence="5" id="KW-0687">Ribonucleoprotein</keyword>
<dbReference type="Gene3D" id="3.30.420.100">
    <property type="match status" value="1"/>
</dbReference>
<evidence type="ECO:0000313" key="8">
    <source>
        <dbReference type="EMBL" id="OAO13738.1"/>
    </source>
</evidence>
<dbReference type="STRING" id="478820.A0A196S9P1"/>
<dbReference type="OrthoDB" id="1618453at2759"/>
<feature type="domain" description="Large ribosomal subunit protein uL18 C-terminal eukaryotes" evidence="6">
    <location>
        <begin position="244"/>
        <end position="299"/>
    </location>
</feature>
<evidence type="ECO:0000313" key="9">
    <source>
        <dbReference type="Proteomes" id="UP000078348"/>
    </source>
</evidence>
<dbReference type="Pfam" id="PF14204">
    <property type="entry name" value="Ribosomal_L18_c"/>
    <property type="match status" value="1"/>
</dbReference>
<proteinExistence type="inferred from homology"/>
<evidence type="ECO:0000256" key="3">
    <source>
        <dbReference type="ARBA" id="ARBA00022490"/>
    </source>
</evidence>
<dbReference type="GO" id="GO:0006412">
    <property type="term" value="P:translation"/>
    <property type="evidence" value="ECO:0007669"/>
    <property type="project" value="InterPro"/>
</dbReference>
<dbReference type="HAMAP" id="MF_01337_A">
    <property type="entry name" value="Ribosomal_uL18_A"/>
    <property type="match status" value="1"/>
</dbReference>
<dbReference type="AlphaFoldDB" id="A0A196S9P1"/>
<comment type="caution">
    <text evidence="8">The sequence shown here is derived from an EMBL/GenBank/DDBJ whole genome shotgun (WGS) entry which is preliminary data.</text>
</comment>
<dbReference type="Pfam" id="PF17144">
    <property type="entry name" value="Ribosomal_L5e"/>
    <property type="match status" value="1"/>
</dbReference>
<accession>A0A196S9P1</accession>
<evidence type="ECO:0000313" key="7">
    <source>
        <dbReference type="EMBL" id="OAO13417.1"/>
    </source>
</evidence>
<comment type="similarity">
    <text evidence="2">Belongs to the universal ribosomal protein uL18 family.</text>
</comment>
<evidence type="ECO:0000256" key="4">
    <source>
        <dbReference type="ARBA" id="ARBA00022980"/>
    </source>
</evidence>
<dbReference type="GO" id="GO:0022625">
    <property type="term" value="C:cytosolic large ribosomal subunit"/>
    <property type="evidence" value="ECO:0007669"/>
    <property type="project" value="TreeGrafter"/>
</dbReference>
<dbReference type="Proteomes" id="UP000078348">
    <property type="component" value="Unassembled WGS sequence"/>
</dbReference>
<dbReference type="PANTHER" id="PTHR23410">
    <property type="entry name" value="RIBOSOMAL PROTEIN L5-RELATED"/>
    <property type="match status" value="1"/>
</dbReference>
<dbReference type="GO" id="GO:0003735">
    <property type="term" value="F:structural constituent of ribosome"/>
    <property type="evidence" value="ECO:0007669"/>
    <property type="project" value="InterPro"/>
</dbReference>
<comment type="subcellular location">
    <subcellularLocation>
        <location evidence="1">Cytoplasm</location>
    </subcellularLocation>
</comment>
<reference evidence="8 9" key="1">
    <citation type="submission" date="2016-05" db="EMBL/GenBank/DDBJ databases">
        <title>Nuclear genome of Blastocystis sp. subtype 1 NandII.</title>
        <authorList>
            <person name="Gentekaki E."/>
            <person name="Curtis B."/>
            <person name="Stairs C."/>
            <person name="Eme L."/>
            <person name="Herman E."/>
            <person name="Klimes V."/>
            <person name="Arias M.C."/>
            <person name="Elias M."/>
            <person name="Hilliou F."/>
            <person name="Klute M."/>
            <person name="Malik S.-B."/>
            <person name="Pightling A."/>
            <person name="Rachubinski R."/>
            <person name="Salas D."/>
            <person name="Schlacht A."/>
            <person name="Suga H."/>
            <person name="Archibald J."/>
            <person name="Ball S.G."/>
            <person name="Clark G."/>
            <person name="Dacks J."/>
            <person name="Van Der Giezen M."/>
            <person name="Tsaousis A."/>
            <person name="Roger A."/>
        </authorList>
    </citation>
    <scope>NUCLEOTIDE SEQUENCE [LARGE SCALE GENOMIC DNA]</scope>
    <source>
        <strain evidence="9">ATCC 50177 / NandII</strain>
        <strain evidence="8">NandII</strain>
    </source>
</reference>
<sequence>MPFVKVVKNKAYFKRFQTKLRRRRQGKTDYYARKRLIIQAKNKYNTPKYRLVVRITNHKVIAQIVSAEIIGDRVLCSATSAELPRYGVKLGLTNYAAAYCTGLLCARRLLTKLGMAEMYKGNEKIDGEIKTCEGEKKTHYVAELGEKRPFRCYLDVGLRRTTTGARLFAALKGCNDGGLDIPHKNTRFYGYSREEKSYDAEAHRDKIFGKPIAEYMNQLKEEDSELYEKQFSRYIKNGITGDMLEDIYANAHKAIRADPSPAPKSTVDYKALYGKYANKKPLTYEQRKQRVAEKKAAMAARE</sequence>
<evidence type="ECO:0000256" key="1">
    <source>
        <dbReference type="ARBA" id="ARBA00004496"/>
    </source>
</evidence>
<keyword evidence="9" id="KW-1185">Reference proteome</keyword>
<protein>
    <submittedName>
        <fullName evidence="8">60S ribosomal protein L5</fullName>
    </submittedName>
</protein>
<dbReference type="GO" id="GO:0008097">
    <property type="term" value="F:5S rRNA binding"/>
    <property type="evidence" value="ECO:0007669"/>
    <property type="project" value="InterPro"/>
</dbReference>
<gene>
    <name evidence="8" type="ORF">AV274_4613</name>
    <name evidence="7" type="ORF">AV274_4919</name>
</gene>
<dbReference type="PRINTS" id="PR00058">
    <property type="entry name" value="RIBOSOMALL5"/>
</dbReference>
<dbReference type="InterPro" id="IPR025607">
    <property type="entry name" value="Ribosomal_uL18_C_euk"/>
</dbReference>
<dbReference type="CDD" id="cd00432">
    <property type="entry name" value="Ribosomal_L18_L5e"/>
    <property type="match status" value="1"/>
</dbReference>
<keyword evidence="3" id="KW-0963">Cytoplasm</keyword>